<proteinExistence type="predicted"/>
<dbReference type="PANTHER" id="PTHR12537">
    <property type="entry name" value="RNA BINDING PROTEIN PUMILIO-RELATED"/>
    <property type="match status" value="1"/>
</dbReference>
<dbReference type="Proteomes" id="UP000737018">
    <property type="component" value="Unassembled WGS sequence"/>
</dbReference>
<dbReference type="Gene3D" id="1.25.10.10">
    <property type="entry name" value="Leucine-rich Repeat Variant"/>
    <property type="match status" value="1"/>
</dbReference>
<evidence type="ECO:0000313" key="7">
    <source>
        <dbReference type="EMBL" id="KAF3947512.1"/>
    </source>
</evidence>
<dbReference type="PROSITE" id="PS50303">
    <property type="entry name" value="PUM_HD"/>
    <property type="match status" value="1"/>
</dbReference>
<organism evidence="7 8">
    <name type="scientific">Castanea mollissima</name>
    <name type="common">Chinese chestnut</name>
    <dbReference type="NCBI Taxonomy" id="60419"/>
    <lineage>
        <taxon>Eukaryota</taxon>
        <taxon>Viridiplantae</taxon>
        <taxon>Streptophyta</taxon>
        <taxon>Embryophyta</taxon>
        <taxon>Tracheophyta</taxon>
        <taxon>Spermatophyta</taxon>
        <taxon>Magnoliopsida</taxon>
        <taxon>eudicotyledons</taxon>
        <taxon>Gunneridae</taxon>
        <taxon>Pentapetalae</taxon>
        <taxon>rosids</taxon>
        <taxon>fabids</taxon>
        <taxon>Fagales</taxon>
        <taxon>Fagaceae</taxon>
        <taxon>Castanea</taxon>
    </lineage>
</organism>
<dbReference type="InterPro" id="IPR001313">
    <property type="entry name" value="Pumilio_RNA-bd_rpt"/>
</dbReference>
<keyword evidence="2" id="KW-0810">Translation regulation</keyword>
<dbReference type="GO" id="GO:0003729">
    <property type="term" value="F:mRNA binding"/>
    <property type="evidence" value="ECO:0007669"/>
    <property type="project" value="TreeGrafter"/>
</dbReference>
<evidence type="ECO:0000256" key="1">
    <source>
        <dbReference type="ARBA" id="ARBA00022737"/>
    </source>
</evidence>
<dbReference type="EMBL" id="JRKL02007690">
    <property type="protein sequence ID" value="KAF3947512.1"/>
    <property type="molecule type" value="Genomic_DNA"/>
</dbReference>
<dbReference type="PANTHER" id="PTHR12537:SF121">
    <property type="entry name" value="PUMILIO HOMOLOG 5"/>
    <property type="match status" value="1"/>
</dbReference>
<dbReference type="GO" id="GO:0005737">
    <property type="term" value="C:cytoplasm"/>
    <property type="evidence" value="ECO:0007669"/>
    <property type="project" value="TreeGrafter"/>
</dbReference>
<feature type="region of interest" description="Disordered" evidence="5">
    <location>
        <begin position="138"/>
        <end position="167"/>
    </location>
</feature>
<dbReference type="SUPFAM" id="SSF48371">
    <property type="entry name" value="ARM repeat"/>
    <property type="match status" value="1"/>
</dbReference>
<dbReference type="InterPro" id="IPR033133">
    <property type="entry name" value="PUM-HD"/>
</dbReference>
<keyword evidence="1" id="KW-0677">Repeat</keyword>
<evidence type="ECO:0000256" key="3">
    <source>
        <dbReference type="ARBA" id="ARBA00022884"/>
    </source>
</evidence>
<evidence type="ECO:0000256" key="4">
    <source>
        <dbReference type="PROSITE-ProRule" id="PRU00317"/>
    </source>
</evidence>
<feature type="repeat" description="Pumilio" evidence="4">
    <location>
        <begin position="286"/>
        <end position="325"/>
    </location>
</feature>
<name>A0A8J4QBB3_9ROSI</name>
<comment type="caution">
    <text evidence="7">The sequence shown here is derived from an EMBL/GenBank/DDBJ whole genome shotgun (WGS) entry which is preliminary data.</text>
</comment>
<keyword evidence="3" id="KW-0694">RNA-binding</keyword>
<evidence type="ECO:0000256" key="5">
    <source>
        <dbReference type="SAM" id="MobiDB-lite"/>
    </source>
</evidence>
<dbReference type="InterPro" id="IPR012940">
    <property type="entry name" value="NABP"/>
</dbReference>
<dbReference type="OrthoDB" id="668540at2759"/>
<evidence type="ECO:0000259" key="6">
    <source>
        <dbReference type="PROSITE" id="PS50303"/>
    </source>
</evidence>
<feature type="compositionally biased region" description="Low complexity" evidence="5">
    <location>
        <begin position="139"/>
        <end position="152"/>
    </location>
</feature>
<evidence type="ECO:0000313" key="8">
    <source>
        <dbReference type="Proteomes" id="UP000737018"/>
    </source>
</evidence>
<accession>A0A8J4QBB3</accession>
<dbReference type="InterPro" id="IPR011989">
    <property type="entry name" value="ARM-like"/>
</dbReference>
<keyword evidence="8" id="KW-1185">Reference proteome</keyword>
<reference evidence="7" key="1">
    <citation type="submission" date="2020-03" db="EMBL/GenBank/DDBJ databases">
        <title>Castanea mollissima Vanexum genome sequencing.</title>
        <authorList>
            <person name="Staton M."/>
        </authorList>
    </citation>
    <scope>NUCLEOTIDE SEQUENCE</scope>
    <source>
        <tissue evidence="7">Leaf</tissue>
    </source>
</reference>
<evidence type="ECO:0000256" key="2">
    <source>
        <dbReference type="ARBA" id="ARBA00022845"/>
    </source>
</evidence>
<feature type="repeat" description="Pumilio" evidence="4">
    <location>
        <begin position="214"/>
        <end position="249"/>
    </location>
</feature>
<gene>
    <name evidence="7" type="ORF">CMV_026363</name>
</gene>
<dbReference type="GO" id="GO:0006417">
    <property type="term" value="P:regulation of translation"/>
    <property type="evidence" value="ECO:0007669"/>
    <property type="project" value="UniProtKB-KW"/>
</dbReference>
<dbReference type="InterPro" id="IPR016024">
    <property type="entry name" value="ARM-type_fold"/>
</dbReference>
<dbReference type="AlphaFoldDB" id="A0A8J4QBB3"/>
<feature type="repeat" description="Pumilio" evidence="4">
    <location>
        <begin position="250"/>
        <end position="285"/>
    </location>
</feature>
<feature type="domain" description="PUM-HD" evidence="6">
    <location>
        <begin position="194"/>
        <end position="327"/>
    </location>
</feature>
<dbReference type="Pfam" id="PF00806">
    <property type="entry name" value="PUF"/>
    <property type="match status" value="3"/>
</dbReference>
<dbReference type="Pfam" id="PF07990">
    <property type="entry name" value="NABP"/>
    <property type="match status" value="1"/>
</dbReference>
<dbReference type="SMART" id="SM00025">
    <property type="entry name" value="Pumilio"/>
    <property type="match status" value="3"/>
</dbReference>
<dbReference type="PROSITE" id="PS50302">
    <property type="entry name" value="PUM"/>
    <property type="match status" value="3"/>
</dbReference>
<sequence>MDPHRAGPSIGTVLTRQPMHRSSLLWDAPLAGEEVPGVLTCRHRDKGPLAVRWKGAKITTDHPMHVLRAYRVSLASLRPNQIVWEPYRDYLGSLPAYCTAGQHIWRCHRGQFDPFALQKESNVASYMSDQKLQHTANFPASPLSSPLLPSSPVGGMNHPGRRNEMRFPQGSVRNAGVYSGWQGQRGLYSLEEPKRHSFLKELKSSNARKFELSDIAGRIVEFSVDQHGSRFIQQKLEYCSGEDKASVFKEVLPYSSKLMTDVFGNYVIQKFFEHGSLEQRKELADQLVGMMLSLSLQMYGCRVIQKALEVIELDQKYNLCVSLMDML</sequence>
<protein>
    <recommendedName>
        <fullName evidence="6">PUM-HD domain-containing protein</fullName>
    </recommendedName>
</protein>